<dbReference type="PROSITE" id="PS50089">
    <property type="entry name" value="ZF_RING_2"/>
    <property type="match status" value="1"/>
</dbReference>
<comment type="similarity">
    <text evidence="3">Belongs to the class-I aminoacyl-tRNA synthetase family.</text>
</comment>
<evidence type="ECO:0000313" key="25">
    <source>
        <dbReference type="WBParaSite" id="EEL_0000335801-mRNA-1"/>
    </source>
</evidence>
<evidence type="ECO:0000256" key="14">
    <source>
        <dbReference type="ARBA" id="ARBA00022917"/>
    </source>
</evidence>
<dbReference type="InterPro" id="IPR006845">
    <property type="entry name" value="Pex_N"/>
</dbReference>
<feature type="transmembrane region" description="Helical" evidence="22">
    <location>
        <begin position="155"/>
        <end position="173"/>
    </location>
</feature>
<dbReference type="SUPFAM" id="SSF57850">
    <property type="entry name" value="RING/U-box"/>
    <property type="match status" value="1"/>
</dbReference>
<keyword evidence="17 22" id="KW-0472">Membrane</keyword>
<name>A0A0R3RPD3_9BILA</name>
<comment type="pathway">
    <text evidence="2">Protein modification; protein ubiquitination.</text>
</comment>
<keyword evidence="16 22" id="KW-1133">Transmembrane helix</keyword>
<organism evidence="24 25">
    <name type="scientific">Elaeophora elaphi</name>
    <dbReference type="NCBI Taxonomy" id="1147741"/>
    <lineage>
        <taxon>Eukaryota</taxon>
        <taxon>Metazoa</taxon>
        <taxon>Ecdysozoa</taxon>
        <taxon>Nematoda</taxon>
        <taxon>Chromadorea</taxon>
        <taxon>Rhabditida</taxon>
        <taxon>Spirurina</taxon>
        <taxon>Spiruromorpha</taxon>
        <taxon>Filarioidea</taxon>
        <taxon>Onchocercidae</taxon>
        <taxon>Elaeophora</taxon>
    </lineage>
</organism>
<evidence type="ECO:0000256" key="15">
    <source>
        <dbReference type="ARBA" id="ARBA00022927"/>
    </source>
</evidence>
<keyword evidence="14" id="KW-0648">Protein biosynthesis</keyword>
<feature type="transmembrane region" description="Helical" evidence="22">
    <location>
        <begin position="194"/>
        <end position="216"/>
    </location>
</feature>
<dbReference type="EC" id="6.1.1.2" evidence="5"/>
<evidence type="ECO:0000256" key="18">
    <source>
        <dbReference type="ARBA" id="ARBA00023140"/>
    </source>
</evidence>
<dbReference type="InterPro" id="IPR001412">
    <property type="entry name" value="aa-tRNA-synth_I_CS"/>
</dbReference>
<keyword evidence="12" id="KW-0862">Zinc</keyword>
<keyword evidence="9" id="KW-0479">Metal-binding</keyword>
<dbReference type="InterPro" id="IPR018957">
    <property type="entry name" value="Znf_C3HC4_RING-type"/>
</dbReference>
<evidence type="ECO:0000256" key="11">
    <source>
        <dbReference type="ARBA" id="ARBA00022771"/>
    </source>
</evidence>
<dbReference type="InterPro" id="IPR002305">
    <property type="entry name" value="aa-tRNA-synth_Ic"/>
</dbReference>
<dbReference type="Gene3D" id="3.40.50.620">
    <property type="entry name" value="HUPs"/>
    <property type="match status" value="1"/>
</dbReference>
<keyword evidence="11 21" id="KW-0863">Zinc-finger</keyword>
<dbReference type="GO" id="GO:0015031">
    <property type="term" value="P:protein transport"/>
    <property type="evidence" value="ECO:0007669"/>
    <property type="project" value="UniProtKB-KW"/>
</dbReference>
<keyword evidence="13" id="KW-0067">ATP-binding</keyword>
<dbReference type="InterPro" id="IPR013083">
    <property type="entry name" value="Znf_RING/FYVE/PHD"/>
</dbReference>
<dbReference type="InterPro" id="IPR002306">
    <property type="entry name" value="Trp-tRNA-ligase"/>
</dbReference>
<dbReference type="Pfam" id="PF00579">
    <property type="entry name" value="tRNA-synt_1b"/>
    <property type="match status" value="1"/>
</dbReference>
<evidence type="ECO:0000256" key="21">
    <source>
        <dbReference type="PROSITE-ProRule" id="PRU00175"/>
    </source>
</evidence>
<evidence type="ECO:0000256" key="20">
    <source>
        <dbReference type="ARBA" id="ARBA00030268"/>
    </source>
</evidence>
<reference evidence="25" key="1">
    <citation type="submission" date="2016-04" db="UniProtKB">
        <authorList>
            <consortium name="WormBaseParasite"/>
        </authorList>
    </citation>
    <scope>IDENTIFICATION</scope>
</reference>
<dbReference type="AlphaFoldDB" id="A0A0R3RPD3"/>
<evidence type="ECO:0000256" key="17">
    <source>
        <dbReference type="ARBA" id="ARBA00023136"/>
    </source>
</evidence>
<evidence type="ECO:0000256" key="13">
    <source>
        <dbReference type="ARBA" id="ARBA00022840"/>
    </source>
</evidence>
<dbReference type="InterPro" id="IPR017907">
    <property type="entry name" value="Znf_RING_CS"/>
</dbReference>
<dbReference type="PANTHER" id="PTHR43766">
    <property type="entry name" value="TRYPTOPHAN--TRNA LIGASE, MITOCHONDRIAL"/>
    <property type="match status" value="1"/>
</dbReference>
<keyword evidence="18" id="KW-0576">Peroxisome</keyword>
<dbReference type="PANTHER" id="PTHR43766:SF1">
    <property type="entry name" value="TRYPTOPHAN--TRNA LIGASE, MITOCHONDRIAL"/>
    <property type="match status" value="1"/>
</dbReference>
<feature type="transmembrane region" description="Helical" evidence="22">
    <location>
        <begin position="90"/>
        <end position="107"/>
    </location>
</feature>
<dbReference type="SMART" id="SM00184">
    <property type="entry name" value="RING"/>
    <property type="match status" value="1"/>
</dbReference>
<keyword evidence="10" id="KW-0547">Nucleotide-binding</keyword>
<evidence type="ECO:0000256" key="12">
    <source>
        <dbReference type="ARBA" id="ARBA00022833"/>
    </source>
</evidence>
<evidence type="ECO:0000256" key="10">
    <source>
        <dbReference type="ARBA" id="ARBA00022741"/>
    </source>
</evidence>
<evidence type="ECO:0000256" key="22">
    <source>
        <dbReference type="SAM" id="Phobius"/>
    </source>
</evidence>
<evidence type="ECO:0000259" key="23">
    <source>
        <dbReference type="PROSITE" id="PS50089"/>
    </source>
</evidence>
<keyword evidence="8 22" id="KW-0812">Transmembrane</keyword>
<evidence type="ECO:0000256" key="5">
    <source>
        <dbReference type="ARBA" id="ARBA00013161"/>
    </source>
</evidence>
<evidence type="ECO:0000256" key="16">
    <source>
        <dbReference type="ARBA" id="ARBA00022989"/>
    </source>
</evidence>
<dbReference type="InterPro" id="IPR014729">
    <property type="entry name" value="Rossmann-like_a/b/a_fold"/>
</dbReference>
<protein>
    <recommendedName>
        <fullName evidence="5">tryptophan--tRNA ligase</fullName>
        <ecNumber evidence="5">6.1.1.2</ecNumber>
    </recommendedName>
    <alternativeName>
        <fullName evidence="20">Tryptophanyl-tRNA synthetase</fullName>
    </alternativeName>
</protein>
<dbReference type="Proteomes" id="UP000050640">
    <property type="component" value="Unplaced"/>
</dbReference>
<feature type="transmembrane region" description="Helical" evidence="22">
    <location>
        <begin position="48"/>
        <end position="69"/>
    </location>
</feature>
<dbReference type="GO" id="GO:0070183">
    <property type="term" value="P:mitochondrial tryptophanyl-tRNA aminoacylation"/>
    <property type="evidence" value="ECO:0007669"/>
    <property type="project" value="TreeGrafter"/>
</dbReference>
<dbReference type="NCBIfam" id="TIGR00233">
    <property type="entry name" value="trpS"/>
    <property type="match status" value="1"/>
</dbReference>
<sequence>MKVFTADLSEVLLAERRDEEETDYLTRELSHIVKHLLGPRFWISYWNYYPIIASTLYYAVTFLSAVQTVGEEYVALLPLVSVRQRKVPLFTRRSIFILFFTVVPFLTEKFLERIGKDLENSLIANETLLFDRKQRNLRKTLLSLVASIRQSGIPVLYRLNLALFYLFGTYYCISKRLIGLHYVSFRAQSNYQALFYFRLFGAINIAQIIVSAAIWVREELRRQHSEEEIAEFRLSESVEKSEEQDDLLPYSSFRCSLCWQYNKPPICIPCGHLFCWNCILKHIQFTATNSEVAFCPQCREEFHQSRVVVIMVVSAVMLKKLWCGNAKWVFEKRIFRFASSIEMKSGNKHFPVVYVSGIQPTGVPHLGNYFGFIQHWISLQNDGRSKQMYLSIADYHSISMGFIDPLEMRSNILKMAVSLLACGLDPDKTVLFQQSRVADHANLMYILGSLQTVARLTRMPQYKDKAAVFKNGDIPVNLQLYPILQAADVLLYKGTHVPVGDDQSQHLLLMRDLAVKCNAVLHYNFFPVPIQISAKCARLKSLQNSTKKMSKSLGNDRSRILISDTKQIITEKCAKALSDSQSNITYEPVKRPAISNLVTLYSLATGLSIENVIDECASFDTKEFKLCLAEKIDAHIAPLREKYERLLQEPQLIHEILMFGTRKAEEKAQETMRELKELLGFNVFHQINSHHNYNKSLSV</sequence>
<dbReference type="CDD" id="cd00806">
    <property type="entry name" value="TrpRS_core"/>
    <property type="match status" value="1"/>
</dbReference>
<dbReference type="InterPro" id="IPR050203">
    <property type="entry name" value="Trp-tRNA_synthetase"/>
</dbReference>
<evidence type="ECO:0000256" key="7">
    <source>
        <dbReference type="ARBA" id="ARBA00022598"/>
    </source>
</evidence>
<evidence type="ECO:0000256" key="1">
    <source>
        <dbReference type="ARBA" id="ARBA00004585"/>
    </source>
</evidence>
<keyword evidence="6" id="KW-0813">Transport</keyword>
<dbReference type="GO" id="GO:0005778">
    <property type="term" value="C:peroxisomal membrane"/>
    <property type="evidence" value="ECO:0007669"/>
    <property type="project" value="UniProtKB-SubCell"/>
</dbReference>
<accession>A0A0R3RPD3</accession>
<dbReference type="WBParaSite" id="EEL_0000335801-mRNA-1">
    <property type="protein sequence ID" value="EEL_0000335801-mRNA-1"/>
    <property type="gene ID" value="EEL_0000335801"/>
</dbReference>
<evidence type="ECO:0000256" key="4">
    <source>
        <dbReference type="ARBA" id="ARBA00008704"/>
    </source>
</evidence>
<dbReference type="STRING" id="1147741.A0A0R3RPD3"/>
<dbReference type="PROSITE" id="PS00518">
    <property type="entry name" value="ZF_RING_1"/>
    <property type="match status" value="1"/>
</dbReference>
<dbReference type="Gene3D" id="3.30.40.10">
    <property type="entry name" value="Zinc/RING finger domain, C3HC4 (zinc finger)"/>
    <property type="match status" value="1"/>
</dbReference>
<evidence type="ECO:0000256" key="9">
    <source>
        <dbReference type="ARBA" id="ARBA00022723"/>
    </source>
</evidence>
<dbReference type="Pfam" id="PF04757">
    <property type="entry name" value="Pex2_Pex12"/>
    <property type="match status" value="1"/>
</dbReference>
<evidence type="ECO:0000256" key="6">
    <source>
        <dbReference type="ARBA" id="ARBA00022448"/>
    </source>
</evidence>
<comment type="similarity">
    <text evidence="4">Belongs to the pex2/pex10/pex12 family.</text>
</comment>
<comment type="subcellular location">
    <subcellularLocation>
        <location evidence="1">Peroxisome membrane</location>
        <topology evidence="1">Multi-pass membrane protein</topology>
    </subcellularLocation>
</comment>
<evidence type="ECO:0000256" key="3">
    <source>
        <dbReference type="ARBA" id="ARBA00005594"/>
    </source>
</evidence>
<dbReference type="InterPro" id="IPR001841">
    <property type="entry name" value="Znf_RING"/>
</dbReference>
<evidence type="ECO:0000256" key="2">
    <source>
        <dbReference type="ARBA" id="ARBA00004906"/>
    </source>
</evidence>
<dbReference type="PRINTS" id="PR01039">
    <property type="entry name" value="TRNASYNTHTRP"/>
</dbReference>
<feature type="domain" description="RING-type" evidence="23">
    <location>
        <begin position="255"/>
        <end position="299"/>
    </location>
</feature>
<evidence type="ECO:0000313" key="24">
    <source>
        <dbReference type="Proteomes" id="UP000050640"/>
    </source>
</evidence>
<dbReference type="GO" id="GO:0005524">
    <property type="term" value="F:ATP binding"/>
    <property type="evidence" value="ECO:0007669"/>
    <property type="project" value="UniProtKB-KW"/>
</dbReference>
<dbReference type="GO" id="GO:0008270">
    <property type="term" value="F:zinc ion binding"/>
    <property type="evidence" value="ECO:0007669"/>
    <property type="project" value="UniProtKB-KW"/>
</dbReference>
<dbReference type="GO" id="GO:0004830">
    <property type="term" value="F:tryptophan-tRNA ligase activity"/>
    <property type="evidence" value="ECO:0007669"/>
    <property type="project" value="UniProtKB-EC"/>
</dbReference>
<dbReference type="SUPFAM" id="SSF52374">
    <property type="entry name" value="Nucleotidylyl transferase"/>
    <property type="match status" value="1"/>
</dbReference>
<keyword evidence="24" id="KW-1185">Reference proteome</keyword>
<dbReference type="GO" id="GO:0005759">
    <property type="term" value="C:mitochondrial matrix"/>
    <property type="evidence" value="ECO:0007669"/>
    <property type="project" value="TreeGrafter"/>
</dbReference>
<evidence type="ECO:0000256" key="19">
    <source>
        <dbReference type="ARBA" id="ARBA00023146"/>
    </source>
</evidence>
<proteinExistence type="inferred from homology"/>
<keyword evidence="7" id="KW-0436">Ligase</keyword>
<dbReference type="Gene3D" id="1.10.240.10">
    <property type="entry name" value="Tyrosyl-Transfer RNA Synthetase"/>
    <property type="match status" value="1"/>
</dbReference>
<keyword evidence="19" id="KW-0030">Aminoacyl-tRNA synthetase</keyword>
<keyword evidence="15" id="KW-0653">Protein transport</keyword>
<dbReference type="PROSITE" id="PS00178">
    <property type="entry name" value="AA_TRNA_LIGASE_I"/>
    <property type="match status" value="1"/>
</dbReference>
<dbReference type="Pfam" id="PF00097">
    <property type="entry name" value="zf-C3HC4"/>
    <property type="match status" value="1"/>
</dbReference>
<evidence type="ECO:0000256" key="8">
    <source>
        <dbReference type="ARBA" id="ARBA00022692"/>
    </source>
</evidence>